<evidence type="ECO:0000259" key="3">
    <source>
        <dbReference type="PROSITE" id="PS50003"/>
    </source>
</evidence>
<evidence type="ECO:0000313" key="5">
    <source>
        <dbReference type="Proteomes" id="UP000603453"/>
    </source>
</evidence>
<dbReference type="Gene3D" id="1.20.1270.60">
    <property type="entry name" value="Arfaptin homology (AH) domain/BAR domain"/>
    <property type="match status" value="1"/>
</dbReference>
<dbReference type="Pfam" id="PF20399">
    <property type="entry name" value="PH_20"/>
    <property type="match status" value="1"/>
</dbReference>
<evidence type="ECO:0000256" key="2">
    <source>
        <dbReference type="SAM" id="MobiDB-lite"/>
    </source>
</evidence>
<dbReference type="PANTHER" id="PTHR31941">
    <property type="entry name" value="CYTOSKELETAL SIGNALING PROTEIN SLM1"/>
    <property type="match status" value="1"/>
</dbReference>
<protein>
    <recommendedName>
        <fullName evidence="3">PH domain-containing protein</fullName>
    </recommendedName>
</protein>
<dbReference type="InterPro" id="IPR001849">
    <property type="entry name" value="PH_domain"/>
</dbReference>
<evidence type="ECO:0000313" key="4">
    <source>
        <dbReference type="EMBL" id="KAG2196322.1"/>
    </source>
</evidence>
<dbReference type="Pfam" id="PF20400">
    <property type="entry name" value="BAR_4"/>
    <property type="match status" value="1"/>
</dbReference>
<accession>A0A8H7QPB8</accession>
<dbReference type="Gene3D" id="2.30.29.30">
    <property type="entry name" value="Pleckstrin-homology domain (PH domain)/Phosphotyrosine-binding domain (PTB)"/>
    <property type="match status" value="1"/>
</dbReference>
<dbReference type="PANTHER" id="PTHR31941:SF1">
    <property type="entry name" value="CYTOSKELETAL SIGNALING PROTEIN SLM1"/>
    <property type="match status" value="1"/>
</dbReference>
<sequence>MTSTLPQQTPVFPMSDKTEQNPGLITPPMSPIDTTSRPVTNKSSLKITAGQTGLPWLTHDADGDHFSPIIQQSPEENTTITSPPPKFLAHPKATSIIRFPTRRRTMQKYIYTMKDGLDPVKVLCDRLMSWQISVKYLNSMFQSIKKVEFSTGKGYRKIDAKFAIPSKIENQFKSSDGVKDAWHAFRQYTRENSLIHQDFVDYIENEILPILHIMLRDIHLHMQGMKHNKQLYTNSLWDCRKQADSVITRLNTDIYATVNIQEKQKSPYVTPKRDPLLTKQVVIDTIQKLYKQENRLHKEFLDTQDKYRQFEQEKIINVYTELFQTFENYRVRHGLENLEGVLKVASIFTAIETDAEWLDFLHHHENDLVKRSAAFKDEVTLDFPNVGHPLVQPAMMGNLQRSHGKKWIEEYYVLSSVGLLHRYKSKNEYLQAPLKPQVTMFIPQCTILVNPTSHLLELRGKTTGGLFGSKKFFALSSEDPNALRLWIDILDRMALQKPIPIMPRQAPITATTVDTRSIHSKVLAEDEVPMQPIVQGTSSQHMIAPITNTASHLVYHDDDNDDEDDFRNQTIEYSTHSPISETPPAVVPPHGPDGNLLKTPPGITREGSDLFWDTATTNLDK</sequence>
<feature type="domain" description="PH" evidence="3">
    <location>
        <begin position="392"/>
        <end position="495"/>
    </location>
</feature>
<dbReference type="EMBL" id="JAEPRD010000149">
    <property type="protein sequence ID" value="KAG2196322.1"/>
    <property type="molecule type" value="Genomic_DNA"/>
</dbReference>
<keyword evidence="5" id="KW-1185">Reference proteome</keyword>
<dbReference type="InterPro" id="IPR027267">
    <property type="entry name" value="AH/BAR_dom_sf"/>
</dbReference>
<feature type="region of interest" description="Disordered" evidence="2">
    <location>
        <begin position="1"/>
        <end position="39"/>
    </location>
</feature>
<dbReference type="InterPro" id="IPR011993">
    <property type="entry name" value="PH-like_dom_sf"/>
</dbReference>
<dbReference type="InterPro" id="IPR046869">
    <property type="entry name" value="SLM1/RGC1-like_PH"/>
</dbReference>
<name>A0A8H7QPB8_9FUNG</name>
<dbReference type="InterPro" id="IPR046868">
    <property type="entry name" value="BAR_4"/>
</dbReference>
<dbReference type="AlphaFoldDB" id="A0A8H7QPB8"/>
<feature type="compositionally biased region" description="Polar residues" evidence="2">
    <location>
        <begin position="1"/>
        <end position="10"/>
    </location>
</feature>
<dbReference type="SUPFAM" id="SSF50729">
    <property type="entry name" value="PH domain-like"/>
    <property type="match status" value="1"/>
</dbReference>
<proteinExistence type="predicted"/>
<dbReference type="Proteomes" id="UP000603453">
    <property type="component" value="Unassembled WGS sequence"/>
</dbReference>
<comment type="caution">
    <text evidence="4">The sequence shown here is derived from an EMBL/GenBank/DDBJ whole genome shotgun (WGS) entry which is preliminary data.</text>
</comment>
<keyword evidence="1" id="KW-0597">Phosphoprotein</keyword>
<organism evidence="4 5">
    <name type="scientific">Mucor saturninus</name>
    <dbReference type="NCBI Taxonomy" id="64648"/>
    <lineage>
        <taxon>Eukaryota</taxon>
        <taxon>Fungi</taxon>
        <taxon>Fungi incertae sedis</taxon>
        <taxon>Mucoromycota</taxon>
        <taxon>Mucoromycotina</taxon>
        <taxon>Mucoromycetes</taxon>
        <taxon>Mucorales</taxon>
        <taxon>Mucorineae</taxon>
        <taxon>Mucoraceae</taxon>
        <taxon>Mucor</taxon>
    </lineage>
</organism>
<dbReference type="SUPFAM" id="SSF103657">
    <property type="entry name" value="BAR/IMD domain-like"/>
    <property type="match status" value="1"/>
</dbReference>
<reference evidence="4" key="1">
    <citation type="submission" date="2020-12" db="EMBL/GenBank/DDBJ databases">
        <title>Metabolic potential, ecology and presence of endohyphal bacteria is reflected in genomic diversity of Mucoromycotina.</title>
        <authorList>
            <person name="Muszewska A."/>
            <person name="Okrasinska A."/>
            <person name="Steczkiewicz K."/>
            <person name="Drgas O."/>
            <person name="Orlowska M."/>
            <person name="Perlinska-Lenart U."/>
            <person name="Aleksandrzak-Piekarczyk T."/>
            <person name="Szatraj K."/>
            <person name="Zielenkiewicz U."/>
            <person name="Pilsyk S."/>
            <person name="Malc E."/>
            <person name="Mieczkowski P."/>
            <person name="Kruszewska J.S."/>
            <person name="Biernat P."/>
            <person name="Pawlowska J."/>
        </authorList>
    </citation>
    <scope>NUCLEOTIDE SEQUENCE</scope>
    <source>
        <strain evidence="4">WA0000017839</strain>
    </source>
</reference>
<dbReference type="OrthoDB" id="5598057at2759"/>
<gene>
    <name evidence="4" type="ORF">INT47_009317</name>
</gene>
<evidence type="ECO:0000256" key="1">
    <source>
        <dbReference type="ARBA" id="ARBA00022553"/>
    </source>
</evidence>
<dbReference type="PROSITE" id="PS50003">
    <property type="entry name" value="PH_DOMAIN"/>
    <property type="match status" value="1"/>
</dbReference>